<dbReference type="SMR" id="A0A1D6PII4"/>
<accession>A0A1D6PII4</accession>
<dbReference type="InParanoid" id="A0A1D6PII4"/>
<name>A0A1D6PII4_MAIZE</name>
<proteinExistence type="predicted"/>
<dbReference type="GO" id="GO:0006417">
    <property type="term" value="P:regulation of translation"/>
    <property type="evidence" value="ECO:0007669"/>
    <property type="project" value="UniProtKB-KW"/>
</dbReference>
<keyword evidence="1" id="KW-0677">Repeat</keyword>
<dbReference type="AlphaFoldDB" id="A0A1D6PII4"/>
<dbReference type="PROSITE" id="PS50302">
    <property type="entry name" value="PUM"/>
    <property type="match status" value="1"/>
</dbReference>
<dbReference type="OMA" id="MSEITFY"/>
<dbReference type="Gene3D" id="1.25.10.10">
    <property type="entry name" value="Leucine-rich Repeat Variant"/>
    <property type="match status" value="1"/>
</dbReference>
<reference evidence="3" key="1">
    <citation type="submission" date="2015-12" db="EMBL/GenBank/DDBJ databases">
        <title>Update maize B73 reference genome by single molecule sequencing technologies.</title>
        <authorList>
            <consortium name="Maize Genome Sequencing Project"/>
            <person name="Ware D."/>
        </authorList>
    </citation>
    <scope>NUCLEOTIDE SEQUENCE</scope>
    <source>
        <tissue evidence="3">Seedling</tissue>
    </source>
</reference>
<sequence length="79" mass="9335">MFFPDDAKAVIIQELLMLSGSDFEQLLQDRFANYVFRTALDHTRGRLYDVLVEAILPYENAIRNSPYCNKRIIMHLTRR</sequence>
<dbReference type="SUPFAM" id="SSF48371">
    <property type="entry name" value="ARM repeat"/>
    <property type="match status" value="1"/>
</dbReference>
<evidence type="ECO:0000256" key="1">
    <source>
        <dbReference type="ARBA" id="ARBA00022737"/>
    </source>
</evidence>
<evidence type="ECO:0000313" key="3">
    <source>
        <dbReference type="EMBL" id="AQL09131.1"/>
    </source>
</evidence>
<dbReference type="EMBL" id="CM000785">
    <property type="protein sequence ID" value="AQL09131.1"/>
    <property type="molecule type" value="Genomic_DNA"/>
</dbReference>
<dbReference type="eggNOG" id="KOG2049">
    <property type="taxonomic scope" value="Eukaryota"/>
</dbReference>
<organism evidence="3">
    <name type="scientific">Zea mays</name>
    <name type="common">Maize</name>
    <dbReference type="NCBI Taxonomy" id="4577"/>
    <lineage>
        <taxon>Eukaryota</taxon>
        <taxon>Viridiplantae</taxon>
        <taxon>Streptophyta</taxon>
        <taxon>Embryophyta</taxon>
        <taxon>Tracheophyta</taxon>
        <taxon>Spermatophyta</taxon>
        <taxon>Magnoliopsida</taxon>
        <taxon>Liliopsida</taxon>
        <taxon>Poales</taxon>
        <taxon>Poaceae</taxon>
        <taxon>PACMAD clade</taxon>
        <taxon>Panicoideae</taxon>
        <taxon>Andropogonodae</taxon>
        <taxon>Andropogoneae</taxon>
        <taxon>Tripsacinae</taxon>
        <taxon>Zea</taxon>
    </lineage>
</organism>
<dbReference type="InterPro" id="IPR001313">
    <property type="entry name" value="Pumilio_RNA-bd_rpt"/>
</dbReference>
<dbReference type="PaxDb" id="4577-GRMZM2G015648_P01"/>
<dbReference type="GO" id="GO:0003723">
    <property type="term" value="F:RNA binding"/>
    <property type="evidence" value="ECO:0007669"/>
    <property type="project" value="InterPro"/>
</dbReference>
<dbReference type="InterPro" id="IPR016024">
    <property type="entry name" value="ARM-type_fold"/>
</dbReference>
<gene>
    <name evidence="3" type="ORF">ZEAMMB73_Zm00001d048210</name>
</gene>
<dbReference type="ExpressionAtlas" id="A0A1D6PII4">
    <property type="expression patterns" value="baseline and differential"/>
</dbReference>
<dbReference type="InterPro" id="IPR011989">
    <property type="entry name" value="ARM-like"/>
</dbReference>
<keyword evidence="2" id="KW-0810">Translation regulation</keyword>
<protein>
    <submittedName>
        <fullName evidence="3">Uncharacterized protein</fullName>
    </submittedName>
</protein>
<evidence type="ECO:0000256" key="2">
    <source>
        <dbReference type="ARBA" id="ARBA00022845"/>
    </source>
</evidence>